<dbReference type="GO" id="GO:0051213">
    <property type="term" value="F:dioxygenase activity"/>
    <property type="evidence" value="ECO:0007669"/>
    <property type="project" value="UniProtKB-KW"/>
</dbReference>
<dbReference type="InterPro" id="IPR000971">
    <property type="entry name" value="Globin"/>
</dbReference>
<dbReference type="Pfam" id="PF00970">
    <property type="entry name" value="FAD_binding_6"/>
    <property type="match status" value="1"/>
</dbReference>
<evidence type="ECO:0000256" key="3">
    <source>
        <dbReference type="ARBA" id="ARBA00012229"/>
    </source>
</evidence>
<dbReference type="InterPro" id="IPR012292">
    <property type="entry name" value="Globin/Proto"/>
</dbReference>
<comment type="similarity">
    <text evidence="14">Belongs to the globin family.</text>
</comment>
<keyword evidence="10" id="KW-0520">NAD</keyword>
<keyword evidence="7" id="KW-0479">Metal-binding</keyword>
<feature type="domain" description="FAD-binding FR-type" evidence="16">
    <location>
        <begin position="151"/>
        <end position="253"/>
    </location>
</feature>
<evidence type="ECO:0000256" key="11">
    <source>
        <dbReference type="ARBA" id="ARBA00025094"/>
    </source>
</evidence>
<dbReference type="PANTHER" id="PTHR43396:SF3">
    <property type="entry name" value="FLAVOHEMOPROTEIN"/>
    <property type="match status" value="1"/>
</dbReference>
<evidence type="ECO:0000256" key="10">
    <source>
        <dbReference type="ARBA" id="ARBA00023027"/>
    </source>
</evidence>
<evidence type="ECO:0000256" key="5">
    <source>
        <dbReference type="ARBA" id="ARBA00022617"/>
    </source>
</evidence>
<dbReference type="Gene3D" id="2.40.30.10">
    <property type="entry name" value="Translation factors"/>
    <property type="match status" value="1"/>
</dbReference>
<keyword evidence="8" id="KW-0521">NADP</keyword>
<accession>A0ABN5B183</accession>
<evidence type="ECO:0000259" key="15">
    <source>
        <dbReference type="PROSITE" id="PS01033"/>
    </source>
</evidence>
<organism evidence="17 18">
    <name type="scientific">Francisella halioticida</name>
    <dbReference type="NCBI Taxonomy" id="549298"/>
    <lineage>
        <taxon>Bacteria</taxon>
        <taxon>Pseudomonadati</taxon>
        <taxon>Pseudomonadota</taxon>
        <taxon>Gammaproteobacteria</taxon>
        <taxon>Thiotrichales</taxon>
        <taxon>Francisellaceae</taxon>
        <taxon>Francisella</taxon>
    </lineage>
</organism>
<evidence type="ECO:0000256" key="8">
    <source>
        <dbReference type="ARBA" id="ARBA00022857"/>
    </source>
</evidence>
<dbReference type="Proteomes" id="UP000249910">
    <property type="component" value="Chromosome"/>
</dbReference>
<keyword evidence="4" id="KW-0216">Detoxification</keyword>
<keyword evidence="6 14" id="KW-0561">Oxygen transport</keyword>
<evidence type="ECO:0000256" key="2">
    <source>
        <dbReference type="ARBA" id="ARBA00006401"/>
    </source>
</evidence>
<dbReference type="EC" id="1.14.12.17" evidence="3"/>
<dbReference type="InterPro" id="IPR017938">
    <property type="entry name" value="Riboflavin_synthase-like_b-brl"/>
</dbReference>
<dbReference type="PANTHER" id="PTHR43396">
    <property type="entry name" value="FLAVOHEMOPROTEIN"/>
    <property type="match status" value="1"/>
</dbReference>
<evidence type="ECO:0000256" key="1">
    <source>
        <dbReference type="ARBA" id="ARBA00001970"/>
    </source>
</evidence>
<name>A0ABN5B183_9GAMM</name>
<evidence type="ECO:0000256" key="6">
    <source>
        <dbReference type="ARBA" id="ARBA00022621"/>
    </source>
</evidence>
<evidence type="ECO:0000256" key="9">
    <source>
        <dbReference type="ARBA" id="ARBA00023004"/>
    </source>
</evidence>
<keyword evidence="9" id="KW-0408">Iron</keyword>
<dbReference type="CDD" id="cd06184">
    <property type="entry name" value="flavohem_like_fad_nad_binding"/>
    <property type="match status" value="1"/>
</dbReference>
<dbReference type="Gene3D" id="1.10.490.10">
    <property type="entry name" value="Globins"/>
    <property type="match status" value="1"/>
</dbReference>
<evidence type="ECO:0000256" key="12">
    <source>
        <dbReference type="ARBA" id="ARBA00048649"/>
    </source>
</evidence>
<dbReference type="EMBL" id="CP022132">
    <property type="protein sequence ID" value="ASG68242.1"/>
    <property type="molecule type" value="Genomic_DNA"/>
</dbReference>
<comment type="catalytic activity">
    <reaction evidence="12">
        <text>2 nitric oxide + NADH + 2 O2 = 2 nitrate + NAD(+) + H(+)</text>
        <dbReference type="Rhea" id="RHEA:19469"/>
        <dbReference type="ChEBI" id="CHEBI:15378"/>
        <dbReference type="ChEBI" id="CHEBI:15379"/>
        <dbReference type="ChEBI" id="CHEBI:16480"/>
        <dbReference type="ChEBI" id="CHEBI:17632"/>
        <dbReference type="ChEBI" id="CHEBI:57540"/>
        <dbReference type="ChEBI" id="CHEBI:57945"/>
        <dbReference type="EC" id="1.14.12.17"/>
    </reaction>
</comment>
<keyword evidence="18" id="KW-1185">Reference proteome</keyword>
<dbReference type="InterPro" id="IPR009050">
    <property type="entry name" value="Globin-like_sf"/>
</dbReference>
<keyword evidence="14" id="KW-0813">Transport</keyword>
<gene>
    <name evidence="17" type="ORF">CDV26_07425</name>
</gene>
<dbReference type="InterPro" id="IPR017927">
    <property type="entry name" value="FAD-bd_FR_type"/>
</dbReference>
<dbReference type="PROSITE" id="PS01033">
    <property type="entry name" value="GLOBIN"/>
    <property type="match status" value="1"/>
</dbReference>
<dbReference type="SUPFAM" id="SSF52343">
    <property type="entry name" value="Ferredoxin reductase-like, C-terminal NADP-linked domain"/>
    <property type="match status" value="1"/>
</dbReference>
<comment type="similarity">
    <text evidence="2">In the C-terminal section; belongs to the flavoprotein pyridine nucleotide cytochrome reductase family.</text>
</comment>
<evidence type="ECO:0000256" key="13">
    <source>
        <dbReference type="ARBA" id="ARBA00049433"/>
    </source>
</evidence>
<evidence type="ECO:0000313" key="18">
    <source>
        <dbReference type="Proteomes" id="UP000249910"/>
    </source>
</evidence>
<comment type="catalytic activity">
    <reaction evidence="13">
        <text>2 nitric oxide + NADPH + 2 O2 = 2 nitrate + NADP(+) + H(+)</text>
        <dbReference type="Rhea" id="RHEA:19465"/>
        <dbReference type="ChEBI" id="CHEBI:15378"/>
        <dbReference type="ChEBI" id="CHEBI:15379"/>
        <dbReference type="ChEBI" id="CHEBI:16480"/>
        <dbReference type="ChEBI" id="CHEBI:17632"/>
        <dbReference type="ChEBI" id="CHEBI:57783"/>
        <dbReference type="ChEBI" id="CHEBI:58349"/>
        <dbReference type="EC" id="1.14.12.17"/>
    </reaction>
</comment>
<dbReference type="PROSITE" id="PS51384">
    <property type="entry name" value="FAD_FR"/>
    <property type="match status" value="1"/>
</dbReference>
<sequence length="391" mass="44757">MLSQKNIDTIKATIPILEENGVALTKHFYSRMFQHNPEVKKFFNISRQKNSNQSEALAAAILAYARNIDNLDGLSQAVELIAQKHVSLQIKPEHYPIVGTNLIESIKEMLNLSDSDDVIIAWKKAYNLLAEVLVSRENNIYREKLEQYGWNDFKEFNVVKKEKESINTYSFYLKNDSIDKFNFKPGQYITVRLPYENTTTMRNYSISSATNEDYLRITVKKEQKGNISQHLFNNINVGDTIEVASPSGEFFLDLEQKSDESLVFISAGIGITPLISMLLSELKTNNTRKIVFICGKKSKLEHPFVDLLKKLTEENSRLETIFFYENIEKDEAKLGVVNLDIVNNYLGNEAFNTQYFFCGPTDFMLSTQGGLLKNGVNNENINFEFFGSKTF</sequence>
<dbReference type="PRINTS" id="PR00410">
    <property type="entry name" value="PHEHYDRXLASE"/>
</dbReference>
<dbReference type="NCBIfam" id="NF009805">
    <property type="entry name" value="PRK13289.1"/>
    <property type="match status" value="1"/>
</dbReference>
<reference evidence="17 18" key="1">
    <citation type="submission" date="2017-06" db="EMBL/GenBank/DDBJ databases">
        <title>Complete genome of Francisella halioticida.</title>
        <authorList>
            <person name="Sjodin A."/>
        </authorList>
    </citation>
    <scope>NUCLEOTIDE SEQUENCE [LARGE SCALE GENOMIC DNA]</scope>
    <source>
        <strain evidence="17 18">DSM 23729</strain>
    </source>
</reference>
<dbReference type="SUPFAM" id="SSF63380">
    <property type="entry name" value="Riboflavin synthase domain-like"/>
    <property type="match status" value="1"/>
</dbReference>
<comment type="function">
    <text evidence="11">Is involved in NO detoxification in an aerobic process, termed nitric oxide dioxygenase (NOD) reaction that utilizes O(2) and NAD(P)H to convert NO to nitrate, which protects the bacterium from various noxious nitrogen compounds. Therefore, plays a central role in the inducible response to nitrosative stress.</text>
</comment>
<dbReference type="Pfam" id="PF00042">
    <property type="entry name" value="Globin"/>
    <property type="match status" value="1"/>
</dbReference>
<protein>
    <recommendedName>
        <fullName evidence="3">nitric oxide dioxygenase</fullName>
        <ecNumber evidence="3">1.14.12.17</ecNumber>
    </recommendedName>
</protein>
<dbReference type="InterPro" id="IPR001433">
    <property type="entry name" value="OxRdtase_FAD/NAD-bd"/>
</dbReference>
<dbReference type="InterPro" id="IPR008333">
    <property type="entry name" value="Cbr1-like_FAD-bd_dom"/>
</dbReference>
<evidence type="ECO:0000256" key="7">
    <source>
        <dbReference type="ARBA" id="ARBA00022723"/>
    </source>
</evidence>
<evidence type="ECO:0000256" key="4">
    <source>
        <dbReference type="ARBA" id="ARBA00022575"/>
    </source>
</evidence>
<dbReference type="RefSeq" id="WP_088772736.1">
    <property type="nucleotide sequence ID" value="NZ_AP023082.1"/>
</dbReference>
<comment type="cofactor">
    <cofactor evidence="1">
        <name>heme b</name>
        <dbReference type="ChEBI" id="CHEBI:60344"/>
    </cofactor>
</comment>
<evidence type="ECO:0000259" key="16">
    <source>
        <dbReference type="PROSITE" id="PS51384"/>
    </source>
</evidence>
<dbReference type="Pfam" id="PF00175">
    <property type="entry name" value="NAD_binding_1"/>
    <property type="match status" value="1"/>
</dbReference>
<dbReference type="InterPro" id="IPR039261">
    <property type="entry name" value="FNR_nucleotide-bd"/>
</dbReference>
<feature type="domain" description="Globin" evidence="15">
    <location>
        <begin position="1"/>
        <end position="138"/>
    </location>
</feature>
<dbReference type="SUPFAM" id="SSF46458">
    <property type="entry name" value="Globin-like"/>
    <property type="match status" value="1"/>
</dbReference>
<dbReference type="Gene3D" id="3.40.50.80">
    <property type="entry name" value="Nucleotide-binding domain of ferredoxin-NADP reductase (FNR) module"/>
    <property type="match status" value="1"/>
</dbReference>
<keyword evidence="5 14" id="KW-0349">Heme</keyword>
<proteinExistence type="inferred from homology"/>
<evidence type="ECO:0000256" key="14">
    <source>
        <dbReference type="RuleBase" id="RU000356"/>
    </source>
</evidence>
<keyword evidence="17" id="KW-0223">Dioxygenase</keyword>
<keyword evidence="17" id="KW-0560">Oxidoreductase</keyword>
<evidence type="ECO:0000313" key="17">
    <source>
        <dbReference type="EMBL" id="ASG68242.1"/>
    </source>
</evidence>